<name>A0A512IW24_9HYPH</name>
<gene>
    <name evidence="1" type="ORF">MHA02_42890</name>
</gene>
<evidence type="ECO:0000313" key="1">
    <source>
        <dbReference type="EMBL" id="GEP01902.1"/>
    </source>
</evidence>
<comment type="caution">
    <text evidence="1">The sequence shown here is derived from an EMBL/GenBank/DDBJ whole genome shotgun (WGS) entry which is preliminary data.</text>
</comment>
<dbReference type="AlphaFoldDB" id="A0A512IW24"/>
<reference evidence="1 2" key="1">
    <citation type="submission" date="2019-07" db="EMBL/GenBank/DDBJ databases">
        <title>Whole genome shotgun sequence of Methylobacterium haplocladii NBRC 107714.</title>
        <authorList>
            <person name="Hosoyama A."/>
            <person name="Uohara A."/>
            <person name="Ohji S."/>
            <person name="Ichikawa N."/>
        </authorList>
    </citation>
    <scope>NUCLEOTIDE SEQUENCE [LARGE SCALE GENOMIC DNA]</scope>
    <source>
        <strain evidence="1 2">NBRC 107714</strain>
    </source>
</reference>
<sequence>MGKGPSLDTYLIAVKQKREPTRLYALMAASPAEALEIVSAQAADDVAVEVAGKLSKRMAKPYKLKPGDLMPI</sequence>
<proteinExistence type="predicted"/>
<dbReference type="Proteomes" id="UP000321258">
    <property type="component" value="Unassembled WGS sequence"/>
</dbReference>
<dbReference type="EMBL" id="BJZT01000066">
    <property type="protein sequence ID" value="GEP01902.1"/>
    <property type="molecule type" value="Genomic_DNA"/>
</dbReference>
<protein>
    <submittedName>
        <fullName evidence="1">Uncharacterized protein</fullName>
    </submittedName>
</protein>
<accession>A0A512IW24</accession>
<keyword evidence="2" id="KW-1185">Reference proteome</keyword>
<evidence type="ECO:0000313" key="2">
    <source>
        <dbReference type="Proteomes" id="UP000321258"/>
    </source>
</evidence>
<organism evidence="1 2">
    <name type="scientific">Methylobacterium haplocladii</name>
    <dbReference type="NCBI Taxonomy" id="1176176"/>
    <lineage>
        <taxon>Bacteria</taxon>
        <taxon>Pseudomonadati</taxon>
        <taxon>Pseudomonadota</taxon>
        <taxon>Alphaproteobacteria</taxon>
        <taxon>Hyphomicrobiales</taxon>
        <taxon>Methylobacteriaceae</taxon>
        <taxon>Methylobacterium</taxon>
    </lineage>
</organism>